<dbReference type="GO" id="GO:0006548">
    <property type="term" value="P:L-histidine catabolic process"/>
    <property type="evidence" value="ECO:0007669"/>
    <property type="project" value="TreeGrafter"/>
</dbReference>
<dbReference type="GO" id="GO:0016153">
    <property type="term" value="F:urocanate hydratase activity"/>
    <property type="evidence" value="ECO:0007669"/>
    <property type="project" value="TreeGrafter"/>
</dbReference>
<dbReference type="AlphaFoldDB" id="A0A1Y3BGT5"/>
<dbReference type="InterPro" id="IPR036190">
    <property type="entry name" value="Urocanase_sf"/>
</dbReference>
<evidence type="ECO:0000313" key="2">
    <source>
        <dbReference type="EMBL" id="OTF79043.1"/>
    </source>
</evidence>
<comment type="caution">
    <text evidence="2">The sequence shown here is derived from an EMBL/GenBank/DDBJ whole genome shotgun (WGS) entry which is preliminary data.</text>
</comment>
<organism evidence="2 3">
    <name type="scientific">Euroglyphus maynei</name>
    <name type="common">Mayne's house dust mite</name>
    <dbReference type="NCBI Taxonomy" id="6958"/>
    <lineage>
        <taxon>Eukaryota</taxon>
        <taxon>Metazoa</taxon>
        <taxon>Ecdysozoa</taxon>
        <taxon>Arthropoda</taxon>
        <taxon>Chelicerata</taxon>
        <taxon>Arachnida</taxon>
        <taxon>Acari</taxon>
        <taxon>Acariformes</taxon>
        <taxon>Sarcoptiformes</taxon>
        <taxon>Astigmata</taxon>
        <taxon>Psoroptidia</taxon>
        <taxon>Analgoidea</taxon>
        <taxon>Pyroglyphidae</taxon>
        <taxon>Pyroglyphinae</taxon>
        <taxon>Euroglyphus</taxon>
    </lineage>
</organism>
<dbReference type="EMBL" id="MUJZ01025103">
    <property type="protein sequence ID" value="OTF79043.1"/>
    <property type="molecule type" value="Genomic_DNA"/>
</dbReference>
<keyword evidence="3" id="KW-1185">Reference proteome</keyword>
<name>A0A1Y3BGT5_EURMA</name>
<feature type="domain" description="Urocanase C-terminal" evidence="1">
    <location>
        <begin position="1"/>
        <end position="77"/>
    </location>
</feature>
<dbReference type="Proteomes" id="UP000194236">
    <property type="component" value="Unassembled WGS sequence"/>
</dbReference>
<proteinExistence type="predicted"/>
<gene>
    <name evidence="2" type="ORF">BLA29_012315</name>
</gene>
<dbReference type="PANTHER" id="PTHR12216">
    <property type="entry name" value="UROCANATE HYDRATASE"/>
    <property type="match status" value="1"/>
</dbReference>
<dbReference type="OrthoDB" id="194468at2759"/>
<evidence type="ECO:0000259" key="1">
    <source>
        <dbReference type="Pfam" id="PF17392"/>
    </source>
</evidence>
<evidence type="ECO:0000313" key="3">
    <source>
        <dbReference type="Proteomes" id="UP000194236"/>
    </source>
</evidence>
<dbReference type="Pfam" id="PF17392">
    <property type="entry name" value="Urocanase_C"/>
    <property type="match status" value="1"/>
</dbReference>
<sequence>MAILTAMGNATRGATWIALHNGGGVGFGEAENCGFGLVLDGRPETEEKAVNILFWDVTNGMARRSWSGNSNALKTIEKIQGKNDTIRITKNHLQ</sequence>
<reference evidence="2 3" key="1">
    <citation type="submission" date="2017-03" db="EMBL/GenBank/DDBJ databases">
        <title>Genome Survey of Euroglyphus maynei.</title>
        <authorList>
            <person name="Arlian L.G."/>
            <person name="Morgan M.S."/>
            <person name="Rider S.D."/>
        </authorList>
    </citation>
    <scope>NUCLEOTIDE SEQUENCE [LARGE SCALE GENOMIC DNA]</scope>
    <source>
        <strain evidence="2">Arlian Lab</strain>
        <tissue evidence="2">Whole body</tissue>
    </source>
</reference>
<accession>A0A1Y3BGT5</accession>
<dbReference type="InterPro" id="IPR035401">
    <property type="entry name" value="Urocanase_C"/>
</dbReference>
<dbReference type="PANTHER" id="PTHR12216:SF3">
    <property type="entry name" value="UROCANATE HYDRATASE"/>
    <property type="match status" value="1"/>
</dbReference>
<dbReference type="SUPFAM" id="SSF111326">
    <property type="entry name" value="Urocanase"/>
    <property type="match status" value="1"/>
</dbReference>
<dbReference type="Gene3D" id="3.40.1770.10">
    <property type="entry name" value="Urocanase superfamily"/>
    <property type="match status" value="1"/>
</dbReference>
<protein>
    <recommendedName>
        <fullName evidence="1">Urocanase C-terminal domain-containing protein</fullName>
    </recommendedName>
</protein>
<dbReference type="InterPro" id="IPR023637">
    <property type="entry name" value="Urocanase-like"/>
</dbReference>